<feature type="compositionally biased region" description="Low complexity" evidence="8">
    <location>
        <begin position="11"/>
        <end position="29"/>
    </location>
</feature>
<dbReference type="InterPro" id="IPR000425">
    <property type="entry name" value="MIP"/>
</dbReference>
<dbReference type="GO" id="GO:0015254">
    <property type="term" value="F:glycerol channel activity"/>
    <property type="evidence" value="ECO:0007669"/>
    <property type="project" value="TreeGrafter"/>
</dbReference>
<feature type="transmembrane region" description="Helical" evidence="9">
    <location>
        <begin position="157"/>
        <end position="178"/>
    </location>
</feature>
<dbReference type="GO" id="GO:0005886">
    <property type="term" value="C:plasma membrane"/>
    <property type="evidence" value="ECO:0007669"/>
    <property type="project" value="TreeGrafter"/>
</dbReference>
<dbReference type="Pfam" id="PF00230">
    <property type="entry name" value="MIP"/>
    <property type="match status" value="1"/>
</dbReference>
<dbReference type="InterPro" id="IPR050363">
    <property type="entry name" value="MIP/Aquaporin"/>
</dbReference>
<name>A0AAE8SZ08_9PEZI</name>
<evidence type="ECO:0000256" key="5">
    <source>
        <dbReference type="ARBA" id="ARBA00022989"/>
    </source>
</evidence>
<evidence type="ECO:0000313" key="10">
    <source>
        <dbReference type="EMBL" id="SPO06451.1"/>
    </source>
</evidence>
<comment type="caution">
    <text evidence="10">The sequence shown here is derived from an EMBL/GenBank/DDBJ whole genome shotgun (WGS) entry which is preliminary data.</text>
</comment>
<dbReference type="PROSITE" id="PS00221">
    <property type="entry name" value="MIP"/>
    <property type="match status" value="1"/>
</dbReference>
<dbReference type="SUPFAM" id="SSF81338">
    <property type="entry name" value="Aquaporin-like"/>
    <property type="match status" value="1"/>
</dbReference>
<feature type="transmembrane region" description="Helical" evidence="9">
    <location>
        <begin position="250"/>
        <end position="275"/>
    </location>
</feature>
<dbReference type="PANTHER" id="PTHR43829:SF14">
    <property type="entry name" value="AQUAPORIN 3"/>
    <property type="match status" value="1"/>
</dbReference>
<dbReference type="Gene3D" id="1.20.1080.10">
    <property type="entry name" value="Glycerol uptake facilitator protein"/>
    <property type="match status" value="1"/>
</dbReference>
<accession>A0AAE8SZ08</accession>
<keyword evidence="11" id="KW-1185">Reference proteome</keyword>
<evidence type="ECO:0000313" key="11">
    <source>
        <dbReference type="Proteomes" id="UP001187682"/>
    </source>
</evidence>
<keyword evidence="3 7" id="KW-0813">Transport</keyword>
<protein>
    <submittedName>
        <fullName evidence="10">Related to Putative channel protein, exgression is glucose repressed by Mig1 and Mig2</fullName>
    </submittedName>
</protein>
<dbReference type="InterPro" id="IPR023271">
    <property type="entry name" value="Aquaporin-like"/>
</dbReference>
<dbReference type="PRINTS" id="PR00783">
    <property type="entry name" value="MINTRINSICP"/>
</dbReference>
<dbReference type="InterPro" id="IPR022357">
    <property type="entry name" value="MIP_CS"/>
</dbReference>
<evidence type="ECO:0000256" key="7">
    <source>
        <dbReference type="RuleBase" id="RU000477"/>
    </source>
</evidence>
<feature type="transmembrane region" description="Helical" evidence="9">
    <location>
        <begin position="73"/>
        <end position="96"/>
    </location>
</feature>
<evidence type="ECO:0000256" key="3">
    <source>
        <dbReference type="ARBA" id="ARBA00022448"/>
    </source>
</evidence>
<feature type="transmembrane region" description="Helical" evidence="9">
    <location>
        <begin position="295"/>
        <end position="317"/>
    </location>
</feature>
<comment type="subcellular location">
    <subcellularLocation>
        <location evidence="1">Membrane</location>
        <topology evidence="1">Multi-pass membrane protein</topology>
    </subcellularLocation>
</comment>
<dbReference type="GO" id="GO:0015250">
    <property type="term" value="F:water channel activity"/>
    <property type="evidence" value="ECO:0007669"/>
    <property type="project" value="TreeGrafter"/>
</dbReference>
<dbReference type="PANTHER" id="PTHR43829">
    <property type="entry name" value="AQUAPORIN OR AQUAGLYCEROPORIN RELATED"/>
    <property type="match status" value="1"/>
</dbReference>
<evidence type="ECO:0000256" key="9">
    <source>
        <dbReference type="SAM" id="Phobius"/>
    </source>
</evidence>
<evidence type="ECO:0000256" key="2">
    <source>
        <dbReference type="ARBA" id="ARBA00006175"/>
    </source>
</evidence>
<keyword evidence="5 9" id="KW-1133">Transmembrane helix</keyword>
<evidence type="ECO:0000256" key="6">
    <source>
        <dbReference type="ARBA" id="ARBA00023136"/>
    </source>
</evidence>
<evidence type="ECO:0000256" key="8">
    <source>
        <dbReference type="SAM" id="MobiDB-lite"/>
    </source>
</evidence>
<organism evidence="10 11">
    <name type="scientific">Cephalotrichum gorgonifer</name>
    <dbReference type="NCBI Taxonomy" id="2041049"/>
    <lineage>
        <taxon>Eukaryota</taxon>
        <taxon>Fungi</taxon>
        <taxon>Dikarya</taxon>
        <taxon>Ascomycota</taxon>
        <taxon>Pezizomycotina</taxon>
        <taxon>Sordariomycetes</taxon>
        <taxon>Hypocreomycetidae</taxon>
        <taxon>Microascales</taxon>
        <taxon>Microascaceae</taxon>
        <taxon>Cephalotrichum</taxon>
    </lineage>
</organism>
<keyword evidence="6 9" id="KW-0472">Membrane</keyword>
<feature type="transmembrane region" description="Helical" evidence="9">
    <location>
        <begin position="218"/>
        <end position="238"/>
    </location>
</feature>
<dbReference type="EMBL" id="ONZQ02000015">
    <property type="protein sequence ID" value="SPO06451.1"/>
    <property type="molecule type" value="Genomic_DNA"/>
</dbReference>
<gene>
    <name evidence="10" type="ORF">DNG_09141</name>
</gene>
<evidence type="ECO:0000256" key="4">
    <source>
        <dbReference type="ARBA" id="ARBA00022692"/>
    </source>
</evidence>
<proteinExistence type="inferred from homology"/>
<dbReference type="AlphaFoldDB" id="A0AAE8SZ08"/>
<evidence type="ECO:0000256" key="1">
    <source>
        <dbReference type="ARBA" id="ARBA00004141"/>
    </source>
</evidence>
<feature type="transmembrane region" description="Helical" evidence="9">
    <location>
        <begin position="116"/>
        <end position="136"/>
    </location>
</feature>
<comment type="similarity">
    <text evidence="2 7">Belongs to the MIP/aquaporin (TC 1.A.8) family.</text>
</comment>
<reference evidence="10" key="1">
    <citation type="submission" date="2018-03" db="EMBL/GenBank/DDBJ databases">
        <authorList>
            <person name="Guldener U."/>
        </authorList>
    </citation>
    <scope>NUCLEOTIDE SEQUENCE</scope>
</reference>
<dbReference type="Proteomes" id="UP001187682">
    <property type="component" value="Unassembled WGS sequence"/>
</dbReference>
<keyword evidence="4 7" id="KW-0812">Transmembrane</keyword>
<feature type="region of interest" description="Disordered" evidence="8">
    <location>
        <begin position="1"/>
        <end position="37"/>
    </location>
</feature>
<sequence>MGISHLGMTGPLNHTDTTLDLPLPATTPDHPTEPSSTTTALARYITTIEPPYPPITERRLAFETSRPRLLRQCLAEATGTFFFVYTGLASVASYILHTDSEIGATAFGSHFQTGCAFGLGVVFAVITCAPTSGGHFNPAVTISLAFWQGFPWWKVPLYILSQVAGSFMGGLLVMGAYWPQIQSLNAKFLEAGRPLFGSGTPASILCAFPGEGQENPGYVFLVEFLVDVFIGIVIWATLDPANQFIAPSCIPPVLGAAYASMIWGFGSLALSTNLARDLGTRMVAAMFYGREAFTYMGYAPIAMLVNIPATLLATAYYELVMRDSLSIIGRGRAKHEGGDAALYKHLRTMRLVDEEKGGRSLDATVVKS</sequence>